<dbReference type="GO" id="GO:0004252">
    <property type="term" value="F:serine-type endopeptidase activity"/>
    <property type="evidence" value="ECO:0007669"/>
    <property type="project" value="TreeGrafter"/>
</dbReference>
<dbReference type="STRING" id="1206085.SAMN05443575_3027"/>
<keyword evidence="5" id="KW-0645">Protease</keyword>
<keyword evidence="1" id="KW-0378">Hydrolase</keyword>
<dbReference type="OrthoDB" id="3325701at2"/>
<dbReference type="Gene3D" id="2.120.10.30">
    <property type="entry name" value="TolB, C-terminal domain"/>
    <property type="match status" value="2"/>
</dbReference>
<keyword evidence="2" id="KW-0720">Serine protease</keyword>
<dbReference type="Pfam" id="PF00326">
    <property type="entry name" value="Peptidase_S9"/>
    <property type="match status" value="1"/>
</dbReference>
<proteinExistence type="predicted"/>
<feature type="region of interest" description="Disordered" evidence="3">
    <location>
        <begin position="49"/>
        <end position="70"/>
    </location>
</feature>
<dbReference type="Gene3D" id="3.40.50.1820">
    <property type="entry name" value="alpha/beta hydrolase"/>
    <property type="match status" value="1"/>
</dbReference>
<sequence>MQPSDIAHLVTLGRPSLSPDGAHAVVAATRPDLDANDYRSSLWLVPTDGAAPPRRLTHGEHDTAPRWSPDGATIAFLRTSGTGTGAQGKPQLHLLPAAGGDARTVTELVGGAGEPVWSPDSRRVAFAARVLADGRYGQDDDVPAEKEAPRRITGLQYRTDDVGFVLDRRHHLFVVDVTADEPRAEQLTDGDQDDTAPAWRPDGAALAFVSRRHAGRELDRLTDVFVVPAGGGDVRAVTDTTMQLDLPVWSADGTALFATGVRPEGQDWIARNEGLWRVDAAGGTPTRLTDTETVHVAALPPVVTGDEVLVGVENRGAVDLLAVATDGSATRVASAGRRQVTGVDRAAGVTVVTYSDTDTAGELARVADDGTVTTLTSFATAGLTRPVEELTATAPDGYPVHGFVSVPAGAGPHPVLLLIHGGPFSQYGWTMLDEVHVYTAAGYAVVFGNPRGSSGYGQAHGRHIVGDVGERSAPDLLALLDAGLERPDLDATRVGVLGGSHGGFMTTWLVGHTDRFRAAVSERAVNAIDSFEGSSDIGWDFADNLYGTDPDQRRRQSPLTTADAISTPLLVVHSEHDWRCPVEQAQRLYVALRRRGAEVELLLFPGEGHELSRSGVPGHRVARFEAVVDWFDRYLS</sequence>
<organism evidence="5 6">
    <name type="scientific">Jatrophihabitans endophyticus</name>
    <dbReference type="NCBI Taxonomy" id="1206085"/>
    <lineage>
        <taxon>Bacteria</taxon>
        <taxon>Bacillati</taxon>
        <taxon>Actinomycetota</taxon>
        <taxon>Actinomycetes</taxon>
        <taxon>Jatrophihabitantales</taxon>
        <taxon>Jatrophihabitantaceae</taxon>
        <taxon>Jatrophihabitans</taxon>
    </lineage>
</organism>
<dbReference type="InterPro" id="IPR029058">
    <property type="entry name" value="AB_hydrolase_fold"/>
</dbReference>
<keyword evidence="5" id="KW-0031">Aminopeptidase</keyword>
<dbReference type="PANTHER" id="PTHR42776">
    <property type="entry name" value="SERINE PEPTIDASE S9 FAMILY MEMBER"/>
    <property type="match status" value="1"/>
</dbReference>
<evidence type="ECO:0000313" key="6">
    <source>
        <dbReference type="Proteomes" id="UP000186132"/>
    </source>
</evidence>
<dbReference type="GO" id="GO:0004177">
    <property type="term" value="F:aminopeptidase activity"/>
    <property type="evidence" value="ECO:0007669"/>
    <property type="project" value="UniProtKB-KW"/>
</dbReference>
<evidence type="ECO:0000256" key="2">
    <source>
        <dbReference type="ARBA" id="ARBA00022825"/>
    </source>
</evidence>
<protein>
    <submittedName>
        <fullName evidence="5">Dipeptidyl aminopeptidase/acylaminoacyl peptidase</fullName>
    </submittedName>
</protein>
<dbReference type="SUPFAM" id="SSF82171">
    <property type="entry name" value="DPP6 N-terminal domain-like"/>
    <property type="match status" value="1"/>
</dbReference>
<keyword evidence="6" id="KW-1185">Reference proteome</keyword>
<dbReference type="Pfam" id="PF07676">
    <property type="entry name" value="PD40"/>
    <property type="match status" value="3"/>
</dbReference>
<reference evidence="5 6" key="1">
    <citation type="submission" date="2016-11" db="EMBL/GenBank/DDBJ databases">
        <authorList>
            <person name="Jaros S."/>
            <person name="Januszkiewicz K."/>
            <person name="Wedrychowicz H."/>
        </authorList>
    </citation>
    <scope>NUCLEOTIDE SEQUENCE [LARGE SCALE GENOMIC DNA]</scope>
    <source>
        <strain evidence="5 6">DSM 45627</strain>
    </source>
</reference>
<evidence type="ECO:0000259" key="4">
    <source>
        <dbReference type="Pfam" id="PF00326"/>
    </source>
</evidence>
<dbReference type="AlphaFoldDB" id="A0A1M5PBM6"/>
<dbReference type="SUPFAM" id="SSF53474">
    <property type="entry name" value="alpha/beta-Hydrolases"/>
    <property type="match status" value="1"/>
</dbReference>
<evidence type="ECO:0000256" key="3">
    <source>
        <dbReference type="SAM" id="MobiDB-lite"/>
    </source>
</evidence>
<accession>A0A1M5PBM6</accession>
<evidence type="ECO:0000256" key="1">
    <source>
        <dbReference type="ARBA" id="ARBA00022801"/>
    </source>
</evidence>
<feature type="domain" description="Peptidase S9 prolyl oligopeptidase catalytic" evidence="4">
    <location>
        <begin position="434"/>
        <end position="635"/>
    </location>
</feature>
<dbReference type="Proteomes" id="UP000186132">
    <property type="component" value="Unassembled WGS sequence"/>
</dbReference>
<dbReference type="RefSeq" id="WP_073391543.1">
    <property type="nucleotide sequence ID" value="NZ_FQVU01000004.1"/>
</dbReference>
<name>A0A1M5PBM6_9ACTN</name>
<dbReference type="GO" id="GO:0006508">
    <property type="term" value="P:proteolysis"/>
    <property type="evidence" value="ECO:0007669"/>
    <property type="project" value="InterPro"/>
</dbReference>
<dbReference type="PANTHER" id="PTHR42776:SF27">
    <property type="entry name" value="DIPEPTIDYL PEPTIDASE FAMILY MEMBER 6"/>
    <property type="match status" value="1"/>
</dbReference>
<dbReference type="InterPro" id="IPR011042">
    <property type="entry name" value="6-blade_b-propeller_TolB-like"/>
</dbReference>
<dbReference type="EMBL" id="FQVU01000004">
    <property type="protein sequence ID" value="SHG98859.1"/>
    <property type="molecule type" value="Genomic_DNA"/>
</dbReference>
<gene>
    <name evidence="5" type="ORF">SAMN05443575_3027</name>
</gene>
<dbReference type="InterPro" id="IPR011659">
    <property type="entry name" value="WD40"/>
</dbReference>
<evidence type="ECO:0000313" key="5">
    <source>
        <dbReference type="EMBL" id="SHG98859.1"/>
    </source>
</evidence>
<dbReference type="InterPro" id="IPR001375">
    <property type="entry name" value="Peptidase_S9_cat"/>
</dbReference>